<dbReference type="InterPro" id="IPR038734">
    <property type="entry name" value="YhaN_AAA"/>
</dbReference>
<keyword evidence="2" id="KW-0812">Transmembrane</keyword>
<keyword evidence="2" id="KW-1133">Transmembrane helix</keyword>
<reference evidence="5" key="1">
    <citation type="submission" date="2015-07" db="EMBL/GenBank/DDBJ databases">
        <title>Complete Genome of Thermincola ferriacetica strain Z-0001T.</title>
        <authorList>
            <person name="Lusk B."/>
            <person name="Badalamenti J.P."/>
            <person name="Parameswaran P."/>
            <person name="Bond D.R."/>
            <person name="Torres C.I."/>
        </authorList>
    </citation>
    <scope>NUCLEOTIDE SEQUENCE [LARGE SCALE GENOMIC DNA]</scope>
    <source>
        <strain evidence="5">Z-0001</strain>
    </source>
</reference>
<feature type="domain" description="YhaN AAA" evidence="3">
    <location>
        <begin position="1"/>
        <end position="56"/>
    </location>
</feature>
<feature type="coiled-coil region" evidence="1">
    <location>
        <begin position="195"/>
        <end position="394"/>
    </location>
</feature>
<dbReference type="PANTHER" id="PTHR41259:SF1">
    <property type="entry name" value="DOUBLE-STRAND BREAK REPAIR RAD50 ATPASE, PUTATIVE-RELATED"/>
    <property type="match status" value="1"/>
</dbReference>
<proteinExistence type="predicted"/>
<evidence type="ECO:0000256" key="1">
    <source>
        <dbReference type="SAM" id="Coils"/>
    </source>
</evidence>
<dbReference type="Proteomes" id="UP000037175">
    <property type="component" value="Unassembled WGS sequence"/>
</dbReference>
<evidence type="ECO:0000313" key="5">
    <source>
        <dbReference type="Proteomes" id="UP000037175"/>
    </source>
</evidence>
<protein>
    <recommendedName>
        <fullName evidence="3">YhaN AAA domain-containing protein</fullName>
    </recommendedName>
</protein>
<dbReference type="SUPFAM" id="SSF52540">
    <property type="entry name" value="P-loop containing nucleoside triphosphate hydrolases"/>
    <property type="match status" value="1"/>
</dbReference>
<dbReference type="Gene3D" id="3.40.50.300">
    <property type="entry name" value="P-loop containing nucleotide triphosphate hydrolases"/>
    <property type="match status" value="2"/>
</dbReference>
<dbReference type="InterPro" id="IPR027417">
    <property type="entry name" value="P-loop_NTPase"/>
</dbReference>
<evidence type="ECO:0000259" key="3">
    <source>
        <dbReference type="Pfam" id="PF13514"/>
    </source>
</evidence>
<dbReference type="Pfam" id="PF13514">
    <property type="entry name" value="AAA_27"/>
    <property type="match status" value="1"/>
</dbReference>
<feature type="transmembrane region" description="Helical" evidence="2">
    <location>
        <begin position="422"/>
        <end position="442"/>
    </location>
</feature>
<feature type="transmembrane region" description="Helical" evidence="2">
    <location>
        <begin position="399"/>
        <end position="416"/>
    </location>
</feature>
<keyword evidence="2" id="KW-0472">Membrane</keyword>
<sequence length="823" mass="95306">MRLKEVHITGFGKLVHQAFRFSESFHIVKGLNEAGKTTLVNAILGILYGFKGRSEEVKALRESYRPWDETAPYRASMVVNFGDAFDYKIERDFKGDQVQVTKLQDGRELPADVSVEDLLRERLGLPSGKLFQSTLLIKQEEVAELNRTELTDAIIKKITESGSGISVKEILAILADRLKELNRGFGRQTPNPGPIKACLEEIKRLREELDEVTAYYAEYNGILDRLKRKQAEKESLERRIAEIAPLLEDYENRCGFRERYEQLTARLTNLQEIRRKIAEKEQELNELNNRLILFQAGDRAFNPENLQNLEYLDRKINQVEQRIEQVNSEYQKVKGKRQVVQREMGDYSKTMAVYYSVRYNEKNLAEARRLQAAISNLQQEISEKEQRLDELAAYRGSRFSWTFWLGLGLCLFSAVGVFTGSIWGYVVASIMVASGILIIYFGGLDVKHGVSKELAKITATELERAKSGLTTYKRMLEGILDHEELEEFETKVKEQIQIKQKIQLLEEELRSLDPEPYEEQLDDLQRELNQYLRQLKEILQQAGVESAEQFKRDYEKYKDLKAEVKFASDTLTFLREETHAENIDKEIAVLEEEIDGLRQQLGTEIITEAEYLRLKEELAELTGLLERAREEEIKIAAGLENYSRLILLDRDIWSLKSALTEKEALLKQLELEGKSIELAVKLIQEATEEARSKLAPQVKDKVIKIFQWITKKRYRDVRLEMEGDKLVFQYLDEQYNCYRDVQYLSTGTRDQLYLALRIALGEYLTNCATFPIFLDDPFVNFDSERLLKTIEILRVLAKEHQIIWLTKDEHLLAGIPEAAVTSI</sequence>
<gene>
    <name evidence="4" type="ORF">Tfer_1706</name>
</gene>
<comment type="caution">
    <text evidence="4">The sequence shown here is derived from an EMBL/GenBank/DDBJ whole genome shotgun (WGS) entry which is preliminary data.</text>
</comment>
<name>A0A0L6W2B8_9FIRM</name>
<evidence type="ECO:0000256" key="2">
    <source>
        <dbReference type="SAM" id="Phobius"/>
    </source>
</evidence>
<dbReference type="AlphaFoldDB" id="A0A0L6W2B8"/>
<organism evidence="4 5">
    <name type="scientific">Thermincola ferriacetica</name>
    <dbReference type="NCBI Taxonomy" id="281456"/>
    <lineage>
        <taxon>Bacteria</taxon>
        <taxon>Bacillati</taxon>
        <taxon>Bacillota</taxon>
        <taxon>Clostridia</taxon>
        <taxon>Eubacteriales</taxon>
        <taxon>Thermincolaceae</taxon>
        <taxon>Thermincola</taxon>
    </lineage>
</organism>
<dbReference type="RefSeq" id="WP_052217950.1">
    <property type="nucleotide sequence ID" value="NZ_LGTE01000010.1"/>
</dbReference>
<feature type="coiled-coil region" evidence="1">
    <location>
        <begin position="521"/>
        <end position="672"/>
    </location>
</feature>
<accession>A0A0L6W2B8</accession>
<keyword evidence="5" id="KW-1185">Reference proteome</keyword>
<evidence type="ECO:0000313" key="4">
    <source>
        <dbReference type="EMBL" id="KNZ69685.1"/>
    </source>
</evidence>
<keyword evidence="1" id="KW-0175">Coiled coil</keyword>
<dbReference type="PANTHER" id="PTHR41259">
    <property type="entry name" value="DOUBLE-STRAND BREAK REPAIR RAD50 ATPASE, PUTATIVE-RELATED"/>
    <property type="match status" value="1"/>
</dbReference>
<dbReference type="EMBL" id="LGTE01000010">
    <property type="protein sequence ID" value="KNZ69685.1"/>
    <property type="molecule type" value="Genomic_DNA"/>
</dbReference>